<feature type="compositionally biased region" description="Polar residues" evidence="1">
    <location>
        <begin position="237"/>
        <end position="259"/>
    </location>
</feature>
<keyword evidence="3" id="KW-1185">Reference proteome</keyword>
<gene>
    <name evidence="2" type="ORF">BU23DRAFT_596033</name>
</gene>
<dbReference type="AlphaFoldDB" id="A0A6A5VKD9"/>
<feature type="region of interest" description="Disordered" evidence="1">
    <location>
        <begin position="1"/>
        <end position="38"/>
    </location>
</feature>
<feature type="compositionally biased region" description="Polar residues" evidence="1">
    <location>
        <begin position="511"/>
        <end position="533"/>
    </location>
</feature>
<feature type="region of interest" description="Disordered" evidence="1">
    <location>
        <begin position="468"/>
        <end position="536"/>
    </location>
</feature>
<evidence type="ECO:0000256" key="1">
    <source>
        <dbReference type="SAM" id="MobiDB-lite"/>
    </source>
</evidence>
<proteinExistence type="predicted"/>
<evidence type="ECO:0000313" key="2">
    <source>
        <dbReference type="EMBL" id="KAF1977671.1"/>
    </source>
</evidence>
<feature type="compositionally biased region" description="Polar residues" evidence="1">
    <location>
        <begin position="472"/>
        <end position="484"/>
    </location>
</feature>
<feature type="region of interest" description="Disordered" evidence="1">
    <location>
        <begin position="653"/>
        <end position="676"/>
    </location>
</feature>
<feature type="compositionally biased region" description="Basic residues" evidence="1">
    <location>
        <begin position="667"/>
        <end position="676"/>
    </location>
</feature>
<protein>
    <submittedName>
        <fullName evidence="2">Uncharacterized protein</fullName>
    </submittedName>
</protein>
<evidence type="ECO:0000313" key="3">
    <source>
        <dbReference type="Proteomes" id="UP000800036"/>
    </source>
</evidence>
<feature type="compositionally biased region" description="Polar residues" evidence="1">
    <location>
        <begin position="276"/>
        <end position="305"/>
    </location>
</feature>
<sequence>MSISDTPSSKACPRERMAGYQARDASIPNGDSGSSRPYHYSYSKSPATHLEAYILRPVWRQSAASIELSYEIERLALDAVKLQRSMDKLGHEHCIINDVCNLESAELRLINTHAMQRNGTLVSVQVDEVDMARGYGQARLGKVVFILNTTKAECTLEQPNIPAANGLFSTNPATSSTAIGSPGSLSAAQPNAKTHCSNNGNVLGSPDVNAASLTGIPIHPPFQELPASDPHAEPAPTSGQPDQASVTSTSSVPQNTPPTTDEPAGPNVADEPTGVKTKTATNSEASPSNVSATMPTSTPGTHSVNTAKLNALPQRARSLKGCFEPSDLVHGICAQKNLDGSSKNLEPPPSKTELLSDPMIKLQSELSDLIRDVRMQKNFDSASKNQKAPPSKNQLLLQLEKMKRVVDGVQTGTLKPVVLAQKVVDGVQTGTVEPMELTQKVIDGIRAGTLEPMGRTQKPIVQQDAREGIGGSTENQSVLPPTTQDPIDDSAIKSSSPSSSGTQGGQETKLESQNNTETSTIEQKQDGSTAEKASNSREKLAAFVNAAGTCQHPKHEVRPVPSPLPLTTDFFFTRRHGSGRSQVAKPAAPEEDRPPFDFKVTKGVKWCNGGCGTSLLMHNDEEYDKGMCAICARNYDDPCHLCKMRIERMEREAGYNEQPEAWTTVGKKGKGKAKKR</sequence>
<dbReference type="OrthoDB" id="3797628at2759"/>
<dbReference type="Proteomes" id="UP000800036">
    <property type="component" value="Unassembled WGS sequence"/>
</dbReference>
<reference evidence="2" key="1">
    <citation type="journal article" date="2020" name="Stud. Mycol.">
        <title>101 Dothideomycetes genomes: a test case for predicting lifestyles and emergence of pathogens.</title>
        <authorList>
            <person name="Haridas S."/>
            <person name="Albert R."/>
            <person name="Binder M."/>
            <person name="Bloem J."/>
            <person name="Labutti K."/>
            <person name="Salamov A."/>
            <person name="Andreopoulos B."/>
            <person name="Baker S."/>
            <person name="Barry K."/>
            <person name="Bills G."/>
            <person name="Bluhm B."/>
            <person name="Cannon C."/>
            <person name="Castanera R."/>
            <person name="Culley D."/>
            <person name="Daum C."/>
            <person name="Ezra D."/>
            <person name="Gonzalez J."/>
            <person name="Henrissat B."/>
            <person name="Kuo A."/>
            <person name="Liang C."/>
            <person name="Lipzen A."/>
            <person name="Lutzoni F."/>
            <person name="Magnuson J."/>
            <person name="Mondo S."/>
            <person name="Nolan M."/>
            <person name="Ohm R."/>
            <person name="Pangilinan J."/>
            <person name="Park H.-J."/>
            <person name="Ramirez L."/>
            <person name="Alfaro M."/>
            <person name="Sun H."/>
            <person name="Tritt A."/>
            <person name="Yoshinaga Y."/>
            <person name="Zwiers L.-H."/>
            <person name="Turgeon B."/>
            <person name="Goodwin S."/>
            <person name="Spatafora J."/>
            <person name="Crous P."/>
            <person name="Grigoriev I."/>
        </authorList>
    </citation>
    <scope>NUCLEOTIDE SEQUENCE</scope>
    <source>
        <strain evidence="2">CBS 107.79</strain>
    </source>
</reference>
<dbReference type="EMBL" id="ML976662">
    <property type="protein sequence ID" value="KAF1977671.1"/>
    <property type="molecule type" value="Genomic_DNA"/>
</dbReference>
<accession>A0A6A5VKD9</accession>
<feature type="region of interest" description="Disordered" evidence="1">
    <location>
        <begin position="212"/>
        <end position="305"/>
    </location>
</feature>
<name>A0A6A5VKD9_9PLEO</name>
<feature type="region of interest" description="Disordered" evidence="1">
    <location>
        <begin position="176"/>
        <end position="200"/>
    </location>
</feature>
<organism evidence="2 3">
    <name type="scientific">Bimuria novae-zelandiae CBS 107.79</name>
    <dbReference type="NCBI Taxonomy" id="1447943"/>
    <lineage>
        <taxon>Eukaryota</taxon>
        <taxon>Fungi</taxon>
        <taxon>Dikarya</taxon>
        <taxon>Ascomycota</taxon>
        <taxon>Pezizomycotina</taxon>
        <taxon>Dothideomycetes</taxon>
        <taxon>Pleosporomycetidae</taxon>
        <taxon>Pleosporales</taxon>
        <taxon>Massarineae</taxon>
        <taxon>Didymosphaeriaceae</taxon>
        <taxon>Bimuria</taxon>
    </lineage>
</organism>